<dbReference type="RefSeq" id="WP_058583437.1">
    <property type="nucleotide sequence ID" value="NZ_LOPU01000037.1"/>
</dbReference>
<evidence type="ECO:0000313" key="3">
    <source>
        <dbReference type="Proteomes" id="UP000054387"/>
    </source>
</evidence>
<feature type="region of interest" description="Disordered" evidence="1">
    <location>
        <begin position="228"/>
        <end position="288"/>
    </location>
</feature>
<name>A0A0W1R3Y2_9EURY</name>
<dbReference type="STRING" id="1514971.AUR64_01295"/>
<feature type="compositionally biased region" description="Basic and acidic residues" evidence="1">
    <location>
        <begin position="231"/>
        <end position="242"/>
    </location>
</feature>
<evidence type="ECO:0000256" key="1">
    <source>
        <dbReference type="SAM" id="MobiDB-lite"/>
    </source>
</evidence>
<protein>
    <submittedName>
        <fullName evidence="2">Uncharacterized protein</fullName>
    </submittedName>
</protein>
<dbReference type="EMBL" id="LOPU01000037">
    <property type="protein sequence ID" value="KTG07899.1"/>
    <property type="molecule type" value="Genomic_DNA"/>
</dbReference>
<dbReference type="InterPro" id="IPR055953">
    <property type="entry name" value="DUF7531"/>
</dbReference>
<dbReference type="AlphaFoldDB" id="A0A0W1R3Y2"/>
<evidence type="ECO:0000313" key="2">
    <source>
        <dbReference type="EMBL" id="KTG07899.1"/>
    </source>
</evidence>
<gene>
    <name evidence="2" type="ORF">AUR64_01295</name>
</gene>
<sequence>MKVNCEGCAGCCIDWRPVAPEALDHERRGRRDPLDDTYNLVPLTRDEVKAFLDAGLGDAMTPRLFRADEGPNSVRVDGYDLAAIDGGPVFYVGLRKPPKPVGPFGLDATWLDACVFLDPETLRCRIHETDLYPTTCADYPGQNLTLGTETECERVERSYGGDRLLNDDPPERLRGLALGPQALGAKLFVYPDPEELAGVVDRLAAGETTDADRALFVGAAVGSRPGTTAVDEAKAKSGRERAQNASSWASTVVEMWTGQAGRRGSDARSVTDAAEREERQGAPPAAEW</sequence>
<reference evidence="2 3" key="1">
    <citation type="submission" date="2015-12" db="EMBL/GenBank/DDBJ databases">
        <title>Haloprofundus marisrubri gen. nov., sp. nov., an extremely halophilic archaeon isolated from the Discovery deep brine-seawater interface in the Red Sea.</title>
        <authorList>
            <person name="Zhang G."/>
            <person name="Stingl U."/>
            <person name="Rashid M."/>
        </authorList>
    </citation>
    <scope>NUCLEOTIDE SEQUENCE [LARGE SCALE GENOMIC DNA]</scope>
    <source>
        <strain evidence="2 3">SB9</strain>
    </source>
</reference>
<comment type="caution">
    <text evidence="2">The sequence shown here is derived from an EMBL/GenBank/DDBJ whole genome shotgun (WGS) entry which is preliminary data.</text>
</comment>
<keyword evidence="3" id="KW-1185">Reference proteome</keyword>
<proteinExistence type="predicted"/>
<accession>A0A0W1R3Y2</accession>
<organism evidence="2 3">
    <name type="scientific">Haloprofundus marisrubri</name>
    <dbReference type="NCBI Taxonomy" id="1514971"/>
    <lineage>
        <taxon>Archaea</taxon>
        <taxon>Methanobacteriati</taxon>
        <taxon>Methanobacteriota</taxon>
        <taxon>Stenosarchaea group</taxon>
        <taxon>Halobacteria</taxon>
        <taxon>Halobacteriales</taxon>
        <taxon>Haloferacaceae</taxon>
        <taxon>Haloprofundus</taxon>
    </lineage>
</organism>
<dbReference type="Pfam" id="PF24375">
    <property type="entry name" value="DUF7531"/>
    <property type="match status" value="1"/>
</dbReference>
<dbReference type="Proteomes" id="UP000054387">
    <property type="component" value="Unassembled WGS sequence"/>
</dbReference>
<dbReference type="OrthoDB" id="156950at2157"/>